<keyword evidence="4 7" id="KW-0694">RNA-binding</keyword>
<feature type="binding site" evidence="7">
    <location>
        <position position="117"/>
    </location>
    <ligand>
        <name>tRNA</name>
        <dbReference type="ChEBI" id="CHEBI:17843"/>
    </ligand>
</feature>
<evidence type="ECO:0000256" key="3">
    <source>
        <dbReference type="ARBA" id="ARBA00022801"/>
    </source>
</evidence>
<comment type="subcellular location">
    <subcellularLocation>
        <location evidence="7">Cytoplasm</location>
    </subcellularLocation>
</comment>
<feature type="site" description="Stabilizes the basic form of H active site to accept a proton" evidence="7">
    <location>
        <position position="96"/>
    </location>
</feature>
<feature type="binding site" evidence="7">
    <location>
        <position position="18"/>
    </location>
    <ligand>
        <name>tRNA</name>
        <dbReference type="ChEBI" id="CHEBI:17843"/>
    </ligand>
</feature>
<keyword evidence="2 7" id="KW-0820">tRNA-binding</keyword>
<dbReference type="PANTHER" id="PTHR17224">
    <property type="entry name" value="PEPTIDYL-TRNA HYDROLASE"/>
    <property type="match status" value="1"/>
</dbReference>
<keyword evidence="3 7" id="KW-0378">Hydrolase</keyword>
<dbReference type="RefSeq" id="WP_123400292.1">
    <property type="nucleotide sequence ID" value="NZ_RJVI01000001.1"/>
</dbReference>
<comment type="similarity">
    <text evidence="5 7 9">Belongs to the PTH family.</text>
</comment>
<dbReference type="InterPro" id="IPR018171">
    <property type="entry name" value="Pept_tRNA_hydro_CS"/>
</dbReference>
<reference evidence="10 11" key="1">
    <citation type="submission" date="2018-11" db="EMBL/GenBank/DDBJ databases">
        <title>Genomic Encyclopedia of Type Strains, Phase IV (KMG-IV): sequencing the most valuable type-strain genomes for metagenomic binning, comparative biology and taxonomic classification.</title>
        <authorList>
            <person name="Goeker M."/>
        </authorList>
    </citation>
    <scope>NUCLEOTIDE SEQUENCE [LARGE SCALE GENOMIC DNA]</scope>
    <source>
        <strain evidence="10 11">DSM 100275</strain>
    </source>
</reference>
<comment type="function">
    <text evidence="7">Hydrolyzes ribosome-free peptidyl-tRNAs (with 1 or more amino acids incorporated), which drop off the ribosome during protein synthesis, or as a result of ribosome stalling.</text>
</comment>
<dbReference type="EC" id="3.1.1.29" evidence="1 7"/>
<name>A0A3N1Y8I4_9GAMM</name>
<feature type="active site" description="Proton acceptor" evidence="7">
    <location>
        <position position="23"/>
    </location>
</feature>
<gene>
    <name evidence="7" type="primary">pth</name>
    <name evidence="10" type="ORF">EDC57_0713</name>
</gene>
<evidence type="ECO:0000256" key="5">
    <source>
        <dbReference type="ARBA" id="ARBA00038063"/>
    </source>
</evidence>
<evidence type="ECO:0000256" key="9">
    <source>
        <dbReference type="RuleBase" id="RU004320"/>
    </source>
</evidence>
<dbReference type="HAMAP" id="MF_00083">
    <property type="entry name" value="Pept_tRNA_hydro_bact"/>
    <property type="match status" value="1"/>
</dbReference>
<evidence type="ECO:0000313" key="10">
    <source>
        <dbReference type="EMBL" id="ROR34808.1"/>
    </source>
</evidence>
<dbReference type="FunFam" id="3.40.50.1470:FF:000001">
    <property type="entry name" value="Peptidyl-tRNA hydrolase"/>
    <property type="match status" value="1"/>
</dbReference>
<dbReference type="CDD" id="cd00462">
    <property type="entry name" value="PTH"/>
    <property type="match status" value="1"/>
</dbReference>
<dbReference type="Pfam" id="PF01195">
    <property type="entry name" value="Pept_tRNA_hydro"/>
    <property type="match status" value="1"/>
</dbReference>
<protein>
    <recommendedName>
        <fullName evidence="6 7">Peptidyl-tRNA hydrolase</fullName>
        <shortName evidence="7">Pth</shortName>
        <ecNumber evidence="1 7">3.1.1.29</ecNumber>
    </recommendedName>
</protein>
<dbReference type="GO" id="GO:0004045">
    <property type="term" value="F:peptidyl-tRNA hydrolase activity"/>
    <property type="evidence" value="ECO:0007669"/>
    <property type="project" value="UniProtKB-UniRule"/>
</dbReference>
<dbReference type="SUPFAM" id="SSF53178">
    <property type="entry name" value="Peptidyl-tRNA hydrolase-like"/>
    <property type="match status" value="1"/>
</dbReference>
<keyword evidence="11" id="KW-1185">Reference proteome</keyword>
<dbReference type="InterPro" id="IPR001328">
    <property type="entry name" value="Pept_tRNA_hydro"/>
</dbReference>
<dbReference type="AlphaFoldDB" id="A0A3N1Y8I4"/>
<feature type="binding site" evidence="7">
    <location>
        <position position="69"/>
    </location>
    <ligand>
        <name>tRNA</name>
        <dbReference type="ChEBI" id="CHEBI:17843"/>
    </ligand>
</feature>
<feature type="binding site" evidence="7">
    <location>
        <position position="71"/>
    </location>
    <ligand>
        <name>tRNA</name>
        <dbReference type="ChEBI" id="CHEBI:17843"/>
    </ligand>
</feature>
<dbReference type="GO" id="GO:0005737">
    <property type="term" value="C:cytoplasm"/>
    <property type="evidence" value="ECO:0007669"/>
    <property type="project" value="UniProtKB-SubCell"/>
</dbReference>
<dbReference type="Gene3D" id="3.40.50.1470">
    <property type="entry name" value="Peptidyl-tRNA hydrolase"/>
    <property type="match status" value="1"/>
</dbReference>
<feature type="site" description="Discriminates between blocked and unblocked aminoacyl-tRNA" evidence="7">
    <location>
        <position position="13"/>
    </location>
</feature>
<dbReference type="InterPro" id="IPR036416">
    <property type="entry name" value="Pept_tRNA_hydro_sf"/>
</dbReference>
<comment type="caution">
    <text evidence="10">The sequence shown here is derived from an EMBL/GenBank/DDBJ whole genome shotgun (WGS) entry which is preliminary data.</text>
</comment>
<dbReference type="PROSITE" id="PS01195">
    <property type="entry name" value="PEPT_TRNA_HYDROL_1"/>
    <property type="match status" value="1"/>
</dbReference>
<comment type="subunit">
    <text evidence="7">Monomer.</text>
</comment>
<evidence type="ECO:0000256" key="6">
    <source>
        <dbReference type="ARBA" id="ARBA00050038"/>
    </source>
</evidence>
<proteinExistence type="inferred from homology"/>
<dbReference type="EMBL" id="RJVI01000001">
    <property type="protein sequence ID" value="ROR34808.1"/>
    <property type="molecule type" value="Genomic_DNA"/>
</dbReference>
<evidence type="ECO:0000256" key="8">
    <source>
        <dbReference type="RuleBase" id="RU000673"/>
    </source>
</evidence>
<dbReference type="NCBIfam" id="TIGR00447">
    <property type="entry name" value="pth"/>
    <property type="match status" value="1"/>
</dbReference>
<evidence type="ECO:0000256" key="7">
    <source>
        <dbReference type="HAMAP-Rule" id="MF_00083"/>
    </source>
</evidence>
<dbReference type="OrthoDB" id="9800507at2"/>
<dbReference type="Proteomes" id="UP000276634">
    <property type="component" value="Unassembled WGS sequence"/>
</dbReference>
<dbReference type="GO" id="GO:0072344">
    <property type="term" value="P:rescue of stalled ribosome"/>
    <property type="evidence" value="ECO:0007669"/>
    <property type="project" value="UniProtKB-UniRule"/>
</dbReference>
<evidence type="ECO:0000313" key="11">
    <source>
        <dbReference type="Proteomes" id="UP000276634"/>
    </source>
</evidence>
<sequence length="195" mass="21037">MSQPLALVVGLGNPGPRYEDTRHNAGAWFVEALARAHGVALREEARFRARVGRGVIAGADLRLAVPTTYMNHSGEAVAALARFFRIPPEAILVAHDDLDLPPGTARLKQGGGHGGHNGLRDIIARLGSPAFRRLRLGIGHPGHRDEVVAYVLRRPPPEERRAIEEAVARALEVFPLVAEGALGRAMSRLHAPPRP</sequence>
<accession>A0A3N1Y8I4</accession>
<dbReference type="GO" id="GO:0006515">
    <property type="term" value="P:protein quality control for misfolded or incompletely synthesized proteins"/>
    <property type="evidence" value="ECO:0007669"/>
    <property type="project" value="UniProtKB-UniRule"/>
</dbReference>
<keyword evidence="7" id="KW-0963">Cytoplasm</keyword>
<evidence type="ECO:0000256" key="2">
    <source>
        <dbReference type="ARBA" id="ARBA00022555"/>
    </source>
</evidence>
<organism evidence="10 11">
    <name type="scientific">Inmirania thermothiophila</name>
    <dbReference type="NCBI Taxonomy" id="1750597"/>
    <lineage>
        <taxon>Bacteria</taxon>
        <taxon>Pseudomonadati</taxon>
        <taxon>Pseudomonadota</taxon>
        <taxon>Gammaproteobacteria</taxon>
        <taxon>Chromatiales</taxon>
        <taxon>Ectothiorhodospiraceae</taxon>
        <taxon>Inmirania</taxon>
    </lineage>
</organism>
<dbReference type="PROSITE" id="PS01196">
    <property type="entry name" value="PEPT_TRNA_HYDROL_2"/>
    <property type="match status" value="1"/>
</dbReference>
<evidence type="ECO:0000256" key="4">
    <source>
        <dbReference type="ARBA" id="ARBA00022884"/>
    </source>
</evidence>
<dbReference type="PANTHER" id="PTHR17224:SF1">
    <property type="entry name" value="PEPTIDYL-TRNA HYDROLASE"/>
    <property type="match status" value="1"/>
</dbReference>
<comment type="catalytic activity">
    <reaction evidence="7 8">
        <text>an N-acyl-L-alpha-aminoacyl-tRNA + H2O = an N-acyl-L-amino acid + a tRNA + H(+)</text>
        <dbReference type="Rhea" id="RHEA:54448"/>
        <dbReference type="Rhea" id="RHEA-COMP:10123"/>
        <dbReference type="Rhea" id="RHEA-COMP:13883"/>
        <dbReference type="ChEBI" id="CHEBI:15377"/>
        <dbReference type="ChEBI" id="CHEBI:15378"/>
        <dbReference type="ChEBI" id="CHEBI:59874"/>
        <dbReference type="ChEBI" id="CHEBI:78442"/>
        <dbReference type="ChEBI" id="CHEBI:138191"/>
        <dbReference type="EC" id="3.1.1.29"/>
    </reaction>
</comment>
<dbReference type="GO" id="GO:0000049">
    <property type="term" value="F:tRNA binding"/>
    <property type="evidence" value="ECO:0007669"/>
    <property type="project" value="UniProtKB-UniRule"/>
</dbReference>
<evidence type="ECO:0000256" key="1">
    <source>
        <dbReference type="ARBA" id="ARBA00013260"/>
    </source>
</evidence>
<comment type="function">
    <text evidence="7">Catalyzes the release of premature peptidyl moieties from peptidyl-tRNA molecules trapped in stalled 50S ribosomal subunits, and thus maintains levels of free tRNAs and 50S ribosomes.</text>
</comment>